<dbReference type="Proteomes" id="UP000177521">
    <property type="component" value="Unassembled WGS sequence"/>
</dbReference>
<evidence type="ECO:0000256" key="7">
    <source>
        <dbReference type="RuleBase" id="RU000562"/>
    </source>
</evidence>
<dbReference type="InterPro" id="IPR028909">
    <property type="entry name" value="bL21-like"/>
</dbReference>
<evidence type="ECO:0000256" key="6">
    <source>
        <dbReference type="HAMAP-Rule" id="MF_01363"/>
    </source>
</evidence>
<keyword evidence="2 6" id="KW-0699">rRNA-binding</keyword>
<dbReference type="GO" id="GO:0006412">
    <property type="term" value="P:translation"/>
    <property type="evidence" value="ECO:0007669"/>
    <property type="project" value="UniProtKB-UniRule"/>
</dbReference>
<keyword evidence="4 6" id="KW-0689">Ribosomal protein</keyword>
<keyword evidence="3 6" id="KW-0694">RNA-binding</keyword>
<dbReference type="GO" id="GO:0019843">
    <property type="term" value="F:rRNA binding"/>
    <property type="evidence" value="ECO:0007669"/>
    <property type="project" value="UniProtKB-UniRule"/>
</dbReference>
<accession>A0A1F4XLV2</accession>
<dbReference type="InterPro" id="IPR018258">
    <property type="entry name" value="Ribosomal_bL21_CS"/>
</dbReference>
<evidence type="ECO:0000256" key="1">
    <source>
        <dbReference type="ARBA" id="ARBA00008563"/>
    </source>
</evidence>
<comment type="function">
    <text evidence="6 7">This protein binds to 23S rRNA in the presence of protein L20.</text>
</comment>
<dbReference type="PANTHER" id="PTHR21349:SF0">
    <property type="entry name" value="LARGE RIBOSOMAL SUBUNIT PROTEIN BL21M"/>
    <property type="match status" value="1"/>
</dbReference>
<reference evidence="8 9" key="1">
    <citation type="journal article" date="2016" name="Nat. Commun.">
        <title>Thousands of microbial genomes shed light on interconnected biogeochemical processes in an aquifer system.</title>
        <authorList>
            <person name="Anantharaman K."/>
            <person name="Brown C.T."/>
            <person name="Hug L.A."/>
            <person name="Sharon I."/>
            <person name="Castelle C.J."/>
            <person name="Probst A.J."/>
            <person name="Thomas B.C."/>
            <person name="Singh A."/>
            <person name="Wilkins M.J."/>
            <person name="Karaoz U."/>
            <person name="Brodie E.L."/>
            <person name="Williams K.H."/>
            <person name="Hubbard S.S."/>
            <person name="Banfield J.F."/>
        </authorList>
    </citation>
    <scope>NUCLEOTIDE SEQUENCE [LARGE SCALE GENOMIC DNA]</scope>
</reference>
<proteinExistence type="inferred from homology"/>
<dbReference type="InterPro" id="IPR036164">
    <property type="entry name" value="bL21-like_sf"/>
</dbReference>
<comment type="subunit">
    <text evidence="6">Part of the 50S ribosomal subunit. Contacts protein L20.</text>
</comment>
<evidence type="ECO:0000256" key="5">
    <source>
        <dbReference type="ARBA" id="ARBA00023274"/>
    </source>
</evidence>
<evidence type="ECO:0000313" key="8">
    <source>
        <dbReference type="EMBL" id="OGC82732.1"/>
    </source>
</evidence>
<dbReference type="PANTHER" id="PTHR21349">
    <property type="entry name" value="50S RIBOSOMAL PROTEIN L21"/>
    <property type="match status" value="1"/>
</dbReference>
<dbReference type="GO" id="GO:0005737">
    <property type="term" value="C:cytoplasm"/>
    <property type="evidence" value="ECO:0007669"/>
    <property type="project" value="UniProtKB-ARBA"/>
</dbReference>
<comment type="caution">
    <text evidence="8">The sequence shown here is derived from an EMBL/GenBank/DDBJ whole genome shotgun (WGS) entry which is preliminary data.</text>
</comment>
<dbReference type="GO" id="GO:1990904">
    <property type="term" value="C:ribonucleoprotein complex"/>
    <property type="evidence" value="ECO:0007669"/>
    <property type="project" value="UniProtKB-KW"/>
</dbReference>
<dbReference type="GO" id="GO:0005840">
    <property type="term" value="C:ribosome"/>
    <property type="evidence" value="ECO:0007669"/>
    <property type="project" value="UniProtKB-KW"/>
</dbReference>
<dbReference type="SUPFAM" id="SSF141091">
    <property type="entry name" value="L21p-like"/>
    <property type="match status" value="1"/>
</dbReference>
<evidence type="ECO:0000256" key="2">
    <source>
        <dbReference type="ARBA" id="ARBA00022730"/>
    </source>
</evidence>
<evidence type="ECO:0000313" key="9">
    <source>
        <dbReference type="Proteomes" id="UP000177521"/>
    </source>
</evidence>
<comment type="similarity">
    <text evidence="1 6 7">Belongs to the bacterial ribosomal protein bL21 family.</text>
</comment>
<dbReference type="Pfam" id="PF00829">
    <property type="entry name" value="Ribosomal_L21p"/>
    <property type="match status" value="1"/>
</dbReference>
<protein>
    <recommendedName>
        <fullName evidence="6">Large ribosomal subunit protein bL21</fullName>
    </recommendedName>
</protein>
<dbReference type="HAMAP" id="MF_01363">
    <property type="entry name" value="Ribosomal_bL21"/>
    <property type="match status" value="1"/>
</dbReference>
<evidence type="ECO:0000256" key="4">
    <source>
        <dbReference type="ARBA" id="ARBA00022980"/>
    </source>
</evidence>
<gene>
    <name evidence="6" type="primary">rplU</name>
    <name evidence="8" type="ORF">A2788_00380</name>
</gene>
<evidence type="ECO:0000256" key="3">
    <source>
        <dbReference type="ARBA" id="ARBA00022884"/>
    </source>
</evidence>
<dbReference type="InterPro" id="IPR001787">
    <property type="entry name" value="Ribosomal_bL21"/>
</dbReference>
<dbReference type="GO" id="GO:0003735">
    <property type="term" value="F:structural constituent of ribosome"/>
    <property type="evidence" value="ECO:0007669"/>
    <property type="project" value="InterPro"/>
</dbReference>
<dbReference type="EMBL" id="MEWS01000009">
    <property type="protein sequence ID" value="OGC82732.1"/>
    <property type="molecule type" value="Genomic_DNA"/>
</dbReference>
<sequence>MSKFAVFASGGKQYKVAVGDRLRLEKLDCQDGAEITFAEVLLLGGDTDKEVKVGKPLIKGAQVKAKVIKAEQKDKKLVIFKMKAKKRSKVKKGHRQRYTELEITALA</sequence>
<keyword evidence="5 6" id="KW-0687">Ribonucleoprotein</keyword>
<dbReference type="PROSITE" id="PS01169">
    <property type="entry name" value="RIBOSOMAL_L21"/>
    <property type="match status" value="1"/>
</dbReference>
<dbReference type="NCBIfam" id="TIGR00061">
    <property type="entry name" value="L21"/>
    <property type="match status" value="1"/>
</dbReference>
<organism evidence="8 9">
    <name type="scientific">Candidatus Abawacabacteria bacterium RIFCSPHIGHO2_01_FULL_46_8</name>
    <dbReference type="NCBI Taxonomy" id="1817815"/>
    <lineage>
        <taxon>Bacteria</taxon>
        <taxon>Candidatus Abawacaibacteriota</taxon>
    </lineage>
</organism>
<dbReference type="AlphaFoldDB" id="A0A1F4XLV2"/>
<name>A0A1F4XLV2_9BACT</name>